<dbReference type="GO" id="GO:0036464">
    <property type="term" value="C:cytoplasmic ribonucleoprotein granule"/>
    <property type="evidence" value="ECO:0007669"/>
    <property type="project" value="TreeGrafter"/>
</dbReference>
<evidence type="ECO:0000256" key="6">
    <source>
        <dbReference type="ARBA" id="ARBA00022723"/>
    </source>
</evidence>
<keyword evidence="11" id="KW-0460">Magnesium</keyword>
<dbReference type="GO" id="GO:0045087">
    <property type="term" value="P:innate immune response"/>
    <property type="evidence" value="ECO:0007669"/>
    <property type="project" value="UniProtKB-KW"/>
</dbReference>
<dbReference type="EMBL" id="WNYA01000002">
    <property type="protein sequence ID" value="KAG8588359.1"/>
    <property type="molecule type" value="Genomic_DNA"/>
</dbReference>
<evidence type="ECO:0000256" key="9">
    <source>
        <dbReference type="ARBA" id="ARBA00022801"/>
    </source>
</evidence>
<dbReference type="CDD" id="cd18729">
    <property type="entry name" value="PIN_Zc3h12-like"/>
    <property type="match status" value="1"/>
</dbReference>
<reference evidence="18" key="1">
    <citation type="thesis" date="2020" institute="ProQuest LLC" country="789 East Eisenhower Parkway, Ann Arbor, MI, USA">
        <title>Comparative Genomics and Chromosome Evolution.</title>
        <authorList>
            <person name="Mudd A.B."/>
        </authorList>
    </citation>
    <scope>NUCLEOTIDE SEQUENCE</scope>
    <source>
        <strain evidence="18">237g6f4</strain>
        <tissue evidence="18">Blood</tissue>
    </source>
</reference>
<keyword evidence="19" id="KW-1185">Reference proteome</keyword>
<dbReference type="EMBL" id="WNYA01000002">
    <property type="protein sequence ID" value="KAG8588355.1"/>
    <property type="molecule type" value="Genomic_DNA"/>
</dbReference>
<evidence type="ECO:0000313" key="18">
    <source>
        <dbReference type="EMBL" id="KAG8588352.1"/>
    </source>
</evidence>
<dbReference type="FunFam" id="3.40.50.11980:FF:000001">
    <property type="entry name" value="ZC3H12A isoform 1"/>
    <property type="match status" value="1"/>
</dbReference>
<dbReference type="EMBL" id="WNYA01000002">
    <property type="protein sequence ID" value="KAG8588353.1"/>
    <property type="molecule type" value="Genomic_DNA"/>
</dbReference>
<feature type="zinc finger region" description="C3H1-type" evidence="15">
    <location>
        <begin position="326"/>
        <end position="351"/>
    </location>
</feature>
<dbReference type="EMBL" id="WNYA01000002">
    <property type="protein sequence ID" value="KAG8588356.1"/>
    <property type="molecule type" value="Genomic_DNA"/>
</dbReference>
<dbReference type="EMBL" id="WNYA01000002">
    <property type="protein sequence ID" value="KAG8588360.1"/>
    <property type="molecule type" value="Genomic_DNA"/>
</dbReference>
<evidence type="ECO:0000256" key="16">
    <source>
        <dbReference type="SAM" id="MobiDB-lite"/>
    </source>
</evidence>
<evidence type="ECO:0000256" key="14">
    <source>
        <dbReference type="ARBA" id="ARBA00054635"/>
    </source>
</evidence>
<evidence type="ECO:0000256" key="12">
    <source>
        <dbReference type="ARBA" id="ARBA00038274"/>
    </source>
</evidence>
<evidence type="ECO:0000256" key="7">
    <source>
        <dbReference type="ARBA" id="ARBA00022759"/>
    </source>
</evidence>
<dbReference type="EMBL" id="WNYA01000002">
    <property type="protein sequence ID" value="KAG8588358.1"/>
    <property type="molecule type" value="Genomic_DNA"/>
</dbReference>
<name>A0AAV7CVC5_ENGPU</name>
<dbReference type="GO" id="GO:0016787">
    <property type="term" value="F:hydrolase activity"/>
    <property type="evidence" value="ECO:0007669"/>
    <property type="project" value="UniProtKB-KW"/>
</dbReference>
<feature type="compositionally biased region" description="Polar residues" evidence="16">
    <location>
        <begin position="555"/>
        <end position="579"/>
    </location>
</feature>
<comment type="similarity">
    <text evidence="12">Belongs to the N4BP1 family.</text>
</comment>
<feature type="region of interest" description="Disordered" evidence="16">
    <location>
        <begin position="124"/>
        <end position="156"/>
    </location>
</feature>
<gene>
    <name evidence="18" type="ORF">GDO81_005956</name>
</gene>
<dbReference type="Gene3D" id="3.40.50.11980">
    <property type="match status" value="1"/>
</dbReference>
<keyword evidence="10 15" id="KW-0862">Zinc</keyword>
<keyword evidence="9" id="KW-0378">Hydrolase</keyword>
<comment type="caution">
    <text evidence="18">The sequence shown here is derived from an EMBL/GenBank/DDBJ whole genome shotgun (WGS) entry which is preliminary data.</text>
</comment>
<dbReference type="AlphaFoldDB" id="A0AAV7CVC5"/>
<dbReference type="GO" id="GO:0003729">
    <property type="term" value="F:mRNA binding"/>
    <property type="evidence" value="ECO:0007669"/>
    <property type="project" value="TreeGrafter"/>
</dbReference>
<dbReference type="GO" id="GO:0004521">
    <property type="term" value="F:RNA endonuclease activity"/>
    <property type="evidence" value="ECO:0007669"/>
    <property type="project" value="TreeGrafter"/>
</dbReference>
<dbReference type="InterPro" id="IPR040757">
    <property type="entry name" value="Regnase_1/ZC3H12_C"/>
</dbReference>
<keyword evidence="7" id="KW-0255">Endonuclease</keyword>
<sequence>MDSLPYDLGHSLDFPGWSETKKLSENDHMTNDNVVKYGDTSDLGYQSQNYVTARGKSLQGARIDQSLEMPSSDFADQFEMQMKVDFFRKLGYSAVEIDTVLQNTGLEADINTVLGELVKYGGNPEKEAVPEEPTDAFLVPRGGSGTRPIRSSTEDCDSSNLRPIVIDGSNVAMSHGNKDVFSCRGILLAVNFFLERGHTDVTVFVPSFRKEQPRSDIPITDQQILTDLEKKKILVFTPSRRVAGKRLVCYDDRFIVKLAYKSDGVIVSNDTYRDLQSEKPEWRKFIEERLLMYSFVNDLFMPPDDPMGRKGPNLDDFLRKRPIAPENKKVQCPYGKKCTYGMKCKFYHPERINQTQRSVADELRENAKLSPNKGNSKKIKASVAEISTLEPDPTSMQKLPLERTGSSQKSRTADKNKLNQWNGVSEWYSHGVSSKDSHNQNSFDSGAVELWTSIQNSLCDHSHDFSNHQIPCCQHRNDINNDPRQHYSSQKLIPPSSSTSYYPYGPSSPWSSQTASQQQLYRRERSAVAPHSLPNSYAPLPTHSLEFWSDPGHNGHSSSKPQTNYQLYSPAPNSSHDFQQWPNYTRERLNMRTRLCAIFQPSLVDAVMNMFPHLLDPQSLAAEIVNYRSQNGL</sequence>
<dbReference type="Proteomes" id="UP000824782">
    <property type="component" value="Unassembled WGS sequence"/>
</dbReference>
<dbReference type="EMBL" id="WNYA01000002">
    <property type="protein sequence ID" value="KAG8588354.1"/>
    <property type="molecule type" value="Genomic_DNA"/>
</dbReference>
<keyword evidence="4" id="KW-0399">Innate immunity</keyword>
<keyword evidence="6 15" id="KW-0479">Metal-binding</keyword>
<dbReference type="Pfam" id="PF11977">
    <property type="entry name" value="RNase_Zc3h12a"/>
    <property type="match status" value="1"/>
</dbReference>
<dbReference type="Pfam" id="PF18561">
    <property type="entry name" value="Regnase_1_C"/>
    <property type="match status" value="1"/>
</dbReference>
<evidence type="ECO:0000256" key="15">
    <source>
        <dbReference type="PROSITE-ProRule" id="PRU00723"/>
    </source>
</evidence>
<dbReference type="EMBL" id="WNYA01000002">
    <property type="protein sequence ID" value="KAG8588351.1"/>
    <property type="molecule type" value="Genomic_DNA"/>
</dbReference>
<dbReference type="GO" id="GO:0061158">
    <property type="term" value="P:3'-UTR-mediated mRNA destabilization"/>
    <property type="evidence" value="ECO:0007669"/>
    <property type="project" value="TreeGrafter"/>
</dbReference>
<evidence type="ECO:0000256" key="13">
    <source>
        <dbReference type="ARBA" id="ARBA00039336"/>
    </source>
</evidence>
<keyword evidence="8 15" id="KW-0863">Zinc-finger</keyword>
<evidence type="ECO:0000256" key="4">
    <source>
        <dbReference type="ARBA" id="ARBA00022588"/>
    </source>
</evidence>
<keyword evidence="5" id="KW-0540">Nuclease</keyword>
<comment type="cofactor">
    <cofactor evidence="1">
        <name>Mg(2+)</name>
        <dbReference type="ChEBI" id="CHEBI:18420"/>
    </cofactor>
</comment>
<dbReference type="PANTHER" id="PTHR12876:SF10">
    <property type="entry name" value="ENDORIBONUCLEASE ZC3H12A"/>
    <property type="match status" value="1"/>
</dbReference>
<evidence type="ECO:0000256" key="10">
    <source>
        <dbReference type="ARBA" id="ARBA00022833"/>
    </source>
</evidence>
<dbReference type="GO" id="GO:0008270">
    <property type="term" value="F:zinc ion binding"/>
    <property type="evidence" value="ECO:0007669"/>
    <property type="project" value="UniProtKB-KW"/>
</dbReference>
<feature type="region of interest" description="Disordered" evidence="16">
    <location>
        <begin position="481"/>
        <end position="579"/>
    </location>
</feature>
<feature type="domain" description="C3H1-type" evidence="17">
    <location>
        <begin position="326"/>
        <end position="351"/>
    </location>
</feature>
<dbReference type="InterPro" id="IPR021869">
    <property type="entry name" value="RNase_Zc3h12_NYN"/>
</dbReference>
<evidence type="ECO:0000256" key="8">
    <source>
        <dbReference type="ARBA" id="ARBA00022771"/>
    </source>
</evidence>
<dbReference type="InterPro" id="IPR051101">
    <property type="entry name" value="ZC3H12/N4BP1_RNase_Reg"/>
</dbReference>
<feature type="compositionally biased region" description="Low complexity" evidence="16">
    <location>
        <begin position="494"/>
        <end position="512"/>
    </location>
</feature>
<evidence type="ECO:0000256" key="5">
    <source>
        <dbReference type="ARBA" id="ARBA00022722"/>
    </source>
</evidence>
<proteinExistence type="inferred from homology"/>
<dbReference type="GO" id="GO:0016605">
    <property type="term" value="C:PML body"/>
    <property type="evidence" value="ECO:0007669"/>
    <property type="project" value="UniProtKB-SubCell"/>
</dbReference>
<accession>A0AAV7CVC5</accession>
<dbReference type="PROSITE" id="PS50103">
    <property type="entry name" value="ZF_C3H1"/>
    <property type="match status" value="1"/>
</dbReference>
<comment type="subcellular location">
    <subcellularLocation>
        <location evidence="2">Nucleus</location>
        <location evidence="2">PML body</location>
    </subcellularLocation>
</comment>
<evidence type="ECO:0000313" key="19">
    <source>
        <dbReference type="Proteomes" id="UP000824782"/>
    </source>
</evidence>
<comment type="similarity">
    <text evidence="3">Belongs to the ZC3H12 family.</text>
</comment>
<dbReference type="PANTHER" id="PTHR12876">
    <property type="entry name" value="N4BP1-RELATED"/>
    <property type="match status" value="1"/>
</dbReference>
<evidence type="ECO:0000256" key="2">
    <source>
        <dbReference type="ARBA" id="ARBA00004322"/>
    </source>
</evidence>
<dbReference type="InterPro" id="IPR040546">
    <property type="entry name" value="Rege-1_UBA-like"/>
</dbReference>
<evidence type="ECO:0000256" key="11">
    <source>
        <dbReference type="ARBA" id="ARBA00022842"/>
    </source>
</evidence>
<dbReference type="EMBL" id="WNYA01000002">
    <property type="protein sequence ID" value="KAG8588357.1"/>
    <property type="molecule type" value="Genomic_DNA"/>
</dbReference>
<dbReference type="InterPro" id="IPR000571">
    <property type="entry name" value="Znf_CCCH"/>
</dbReference>
<comment type="function">
    <text evidence="14">Potent suppressor of cytokine production that acts as a regulator of innate immune signaling and inflammation. Acts as a key negative regulator of select cytokine and chemokine responses elicited by TRIF-independent Toll-like receptors (TLRs), thereby limiting inflammatory cytokine responses to minor insults. Has ribonuclease activity.</text>
</comment>
<keyword evidence="4" id="KW-0391">Immunity</keyword>
<organism evidence="18 19">
    <name type="scientific">Engystomops pustulosus</name>
    <name type="common">Tungara frog</name>
    <name type="synonym">Physalaemus pustulosus</name>
    <dbReference type="NCBI Taxonomy" id="76066"/>
    <lineage>
        <taxon>Eukaryota</taxon>
        <taxon>Metazoa</taxon>
        <taxon>Chordata</taxon>
        <taxon>Craniata</taxon>
        <taxon>Vertebrata</taxon>
        <taxon>Euteleostomi</taxon>
        <taxon>Amphibia</taxon>
        <taxon>Batrachia</taxon>
        <taxon>Anura</taxon>
        <taxon>Neobatrachia</taxon>
        <taxon>Hyloidea</taxon>
        <taxon>Leptodactylidae</taxon>
        <taxon>Leiuperinae</taxon>
        <taxon>Engystomops</taxon>
    </lineage>
</organism>
<dbReference type="EMBL" id="WNYA01000002">
    <property type="protein sequence ID" value="KAG8588352.1"/>
    <property type="molecule type" value="Genomic_DNA"/>
</dbReference>
<evidence type="ECO:0000256" key="3">
    <source>
        <dbReference type="ARBA" id="ARBA00010922"/>
    </source>
</evidence>
<dbReference type="Pfam" id="PF18039">
    <property type="entry name" value="UBA_6"/>
    <property type="match status" value="1"/>
</dbReference>
<feature type="region of interest" description="Disordered" evidence="16">
    <location>
        <begin position="357"/>
        <end position="418"/>
    </location>
</feature>
<evidence type="ECO:0000259" key="17">
    <source>
        <dbReference type="PROSITE" id="PS50103"/>
    </source>
</evidence>
<protein>
    <recommendedName>
        <fullName evidence="13">NEDD4-binding protein 1</fullName>
    </recommendedName>
</protein>
<evidence type="ECO:0000256" key="1">
    <source>
        <dbReference type="ARBA" id="ARBA00001946"/>
    </source>
</evidence>